<sequence length="235" mass="26179">MEAVPLPPWRTRKAPARQPLSQDQIVDVGLRILDAEGLEALSMRRIAQELGTGPASLYAHVANKEELLELLFERVMGEIEVPTADGERWLEQLDEVVWAMHRVLHTHADVARVPLANIPMGPNALRVCEGLLSIMLAGGLPPQVAAWAIDRLYLYVMSDAYEGSLYLAKQRASGKDVDTFLKEFFGPLRDYYLSLPPERFPAVTGNIDALMTGSGEERFAFGLELFLRGLKTYTT</sequence>
<dbReference type="PANTHER" id="PTHR30055">
    <property type="entry name" value="HTH-TYPE TRANSCRIPTIONAL REGULATOR RUTR"/>
    <property type="match status" value="1"/>
</dbReference>
<dbReference type="PANTHER" id="PTHR30055:SF151">
    <property type="entry name" value="TRANSCRIPTIONAL REGULATORY PROTEIN"/>
    <property type="match status" value="1"/>
</dbReference>
<keyword evidence="4" id="KW-0804">Transcription</keyword>
<dbReference type="GO" id="GO:0000976">
    <property type="term" value="F:transcription cis-regulatory region binding"/>
    <property type="evidence" value="ECO:0007669"/>
    <property type="project" value="TreeGrafter"/>
</dbReference>
<proteinExistence type="predicted"/>
<dbReference type="InterPro" id="IPR036271">
    <property type="entry name" value="Tet_transcr_reg_TetR-rel_C_sf"/>
</dbReference>
<dbReference type="SUPFAM" id="SSF48498">
    <property type="entry name" value="Tetracyclin repressor-like, C-terminal domain"/>
    <property type="match status" value="1"/>
</dbReference>
<dbReference type="InterPro" id="IPR001647">
    <property type="entry name" value="HTH_TetR"/>
</dbReference>
<dbReference type="InterPro" id="IPR004111">
    <property type="entry name" value="Repressor_TetR_C"/>
</dbReference>
<dbReference type="Pfam" id="PF00440">
    <property type="entry name" value="TetR_N"/>
    <property type="match status" value="1"/>
</dbReference>
<dbReference type="EMBL" id="BOOR01000021">
    <property type="protein sequence ID" value="GII54768.1"/>
    <property type="molecule type" value="Genomic_DNA"/>
</dbReference>
<keyword evidence="2" id="KW-0805">Transcription regulation</keyword>
<organism evidence="7 8">
    <name type="scientific">Planotetraspora thailandica</name>
    <dbReference type="NCBI Taxonomy" id="487172"/>
    <lineage>
        <taxon>Bacteria</taxon>
        <taxon>Bacillati</taxon>
        <taxon>Actinomycetota</taxon>
        <taxon>Actinomycetes</taxon>
        <taxon>Streptosporangiales</taxon>
        <taxon>Streptosporangiaceae</taxon>
        <taxon>Planotetraspora</taxon>
    </lineage>
</organism>
<dbReference type="RefSeq" id="WP_203944981.1">
    <property type="nucleotide sequence ID" value="NZ_BOOR01000021.1"/>
</dbReference>
<keyword evidence="3 5" id="KW-0238">DNA-binding</keyword>
<feature type="domain" description="HTH tetR-type" evidence="6">
    <location>
        <begin position="19"/>
        <end position="79"/>
    </location>
</feature>
<dbReference type="PRINTS" id="PR00400">
    <property type="entry name" value="TETREPRESSOR"/>
</dbReference>
<dbReference type="SUPFAM" id="SSF46689">
    <property type="entry name" value="Homeodomain-like"/>
    <property type="match status" value="1"/>
</dbReference>
<evidence type="ECO:0000259" key="6">
    <source>
        <dbReference type="PROSITE" id="PS50977"/>
    </source>
</evidence>
<dbReference type="InterPro" id="IPR050109">
    <property type="entry name" value="HTH-type_TetR-like_transc_reg"/>
</dbReference>
<evidence type="ECO:0000256" key="5">
    <source>
        <dbReference type="PROSITE-ProRule" id="PRU00335"/>
    </source>
</evidence>
<dbReference type="GO" id="GO:0046677">
    <property type="term" value="P:response to antibiotic"/>
    <property type="evidence" value="ECO:0007669"/>
    <property type="project" value="InterPro"/>
</dbReference>
<evidence type="ECO:0000313" key="8">
    <source>
        <dbReference type="Proteomes" id="UP000605992"/>
    </source>
</evidence>
<dbReference type="PROSITE" id="PS50977">
    <property type="entry name" value="HTH_TETR_2"/>
    <property type="match status" value="1"/>
</dbReference>
<dbReference type="AlphaFoldDB" id="A0A8J3XYP4"/>
<protein>
    <submittedName>
        <fullName evidence="7">Transcriptional regulator</fullName>
    </submittedName>
</protein>
<evidence type="ECO:0000256" key="4">
    <source>
        <dbReference type="ARBA" id="ARBA00023163"/>
    </source>
</evidence>
<evidence type="ECO:0000256" key="2">
    <source>
        <dbReference type="ARBA" id="ARBA00023015"/>
    </source>
</evidence>
<evidence type="ECO:0000256" key="3">
    <source>
        <dbReference type="ARBA" id="ARBA00023125"/>
    </source>
</evidence>
<gene>
    <name evidence="7" type="ORF">Pth03_31570</name>
</gene>
<dbReference type="PRINTS" id="PR00455">
    <property type="entry name" value="HTHTETR"/>
</dbReference>
<accession>A0A8J3XYP4</accession>
<dbReference type="Proteomes" id="UP000605992">
    <property type="component" value="Unassembled WGS sequence"/>
</dbReference>
<keyword evidence="8" id="KW-1185">Reference proteome</keyword>
<reference evidence="7" key="1">
    <citation type="submission" date="2021-01" db="EMBL/GenBank/DDBJ databases">
        <title>Whole genome shotgun sequence of Planotetraspora thailandica NBRC 104271.</title>
        <authorList>
            <person name="Komaki H."/>
            <person name="Tamura T."/>
        </authorList>
    </citation>
    <scope>NUCLEOTIDE SEQUENCE</scope>
    <source>
        <strain evidence="7">NBRC 104271</strain>
    </source>
</reference>
<evidence type="ECO:0000256" key="1">
    <source>
        <dbReference type="ARBA" id="ARBA00022491"/>
    </source>
</evidence>
<comment type="caution">
    <text evidence="7">The sequence shown here is derived from an EMBL/GenBank/DDBJ whole genome shotgun (WGS) entry which is preliminary data.</text>
</comment>
<dbReference type="GO" id="GO:0003700">
    <property type="term" value="F:DNA-binding transcription factor activity"/>
    <property type="evidence" value="ECO:0007669"/>
    <property type="project" value="TreeGrafter"/>
</dbReference>
<keyword evidence="1" id="KW-0678">Repressor</keyword>
<dbReference type="Gene3D" id="1.10.357.10">
    <property type="entry name" value="Tetracycline Repressor, domain 2"/>
    <property type="match status" value="1"/>
</dbReference>
<evidence type="ECO:0000313" key="7">
    <source>
        <dbReference type="EMBL" id="GII54768.1"/>
    </source>
</evidence>
<dbReference type="GO" id="GO:0045892">
    <property type="term" value="P:negative regulation of DNA-templated transcription"/>
    <property type="evidence" value="ECO:0007669"/>
    <property type="project" value="InterPro"/>
</dbReference>
<name>A0A8J3XYP4_9ACTN</name>
<feature type="DNA-binding region" description="H-T-H motif" evidence="5">
    <location>
        <begin position="42"/>
        <end position="61"/>
    </location>
</feature>
<dbReference type="InterPro" id="IPR003012">
    <property type="entry name" value="Tet_transcr_reg_TetR"/>
</dbReference>
<dbReference type="Pfam" id="PF02909">
    <property type="entry name" value="TetR_C_1"/>
    <property type="match status" value="1"/>
</dbReference>
<dbReference type="InterPro" id="IPR009057">
    <property type="entry name" value="Homeodomain-like_sf"/>
</dbReference>